<dbReference type="PANTHER" id="PTHR10841:SF6">
    <property type="entry name" value="SYNAPSIN III"/>
    <property type="match status" value="1"/>
</dbReference>
<dbReference type="Gene3D" id="3.30.1490.20">
    <property type="entry name" value="ATP-grasp fold, A domain"/>
    <property type="match status" value="1"/>
</dbReference>
<organism evidence="8 9">
    <name type="scientific">Denticeps clupeoides</name>
    <name type="common">denticle herring</name>
    <dbReference type="NCBI Taxonomy" id="299321"/>
    <lineage>
        <taxon>Eukaryota</taxon>
        <taxon>Metazoa</taxon>
        <taxon>Chordata</taxon>
        <taxon>Craniata</taxon>
        <taxon>Vertebrata</taxon>
        <taxon>Euteleostomi</taxon>
        <taxon>Actinopterygii</taxon>
        <taxon>Neopterygii</taxon>
        <taxon>Teleostei</taxon>
        <taxon>Clupei</taxon>
        <taxon>Clupeiformes</taxon>
        <taxon>Denticipitoidei</taxon>
        <taxon>Denticipitidae</taxon>
        <taxon>Denticeps</taxon>
    </lineage>
</organism>
<dbReference type="GO" id="GO:0030672">
    <property type="term" value="C:synaptic vesicle membrane"/>
    <property type="evidence" value="ECO:0007669"/>
    <property type="project" value="TreeGrafter"/>
</dbReference>
<keyword evidence="3" id="KW-0770">Synapse</keyword>
<dbReference type="PRINTS" id="PR01368">
    <property type="entry name" value="SYNAPSIN"/>
</dbReference>
<dbReference type="SUPFAM" id="SSF52440">
    <property type="entry name" value="PreATP-grasp domain"/>
    <property type="match status" value="1"/>
</dbReference>
<name>A0AAY4EIU3_9TELE</name>
<dbReference type="Pfam" id="PF10581">
    <property type="entry name" value="Synapsin_N"/>
    <property type="match status" value="1"/>
</dbReference>
<evidence type="ECO:0000313" key="9">
    <source>
        <dbReference type="Proteomes" id="UP000694580"/>
    </source>
</evidence>
<dbReference type="GO" id="GO:0007269">
    <property type="term" value="P:neurotransmitter secretion"/>
    <property type="evidence" value="ECO:0007669"/>
    <property type="project" value="InterPro"/>
</dbReference>
<feature type="region of interest" description="Disordered" evidence="5">
    <location>
        <begin position="391"/>
        <end position="450"/>
    </location>
</feature>
<dbReference type="InterPro" id="IPR013815">
    <property type="entry name" value="ATP_grasp_subdomain_1"/>
</dbReference>
<evidence type="ECO:0000256" key="4">
    <source>
        <dbReference type="ARBA" id="ARBA00034103"/>
    </source>
</evidence>
<feature type="compositionally biased region" description="Low complexity" evidence="5">
    <location>
        <begin position="32"/>
        <end position="41"/>
    </location>
</feature>
<dbReference type="InterPro" id="IPR001359">
    <property type="entry name" value="Synapsin"/>
</dbReference>
<dbReference type="Proteomes" id="UP000694580">
    <property type="component" value="Chromosome 15"/>
</dbReference>
<dbReference type="Gene3D" id="3.40.50.20">
    <property type="match status" value="1"/>
</dbReference>
<evidence type="ECO:0000313" key="8">
    <source>
        <dbReference type="Ensembl" id="ENSDCDP00010057338.1"/>
    </source>
</evidence>
<gene>
    <name evidence="8" type="primary">SYN3</name>
</gene>
<evidence type="ECO:0008006" key="10">
    <source>
        <dbReference type="Google" id="ProtNLM"/>
    </source>
</evidence>
<proteinExistence type="inferred from homology"/>
<dbReference type="InterPro" id="IPR020898">
    <property type="entry name" value="Synapsin_ATP-bd_dom"/>
</dbReference>
<feature type="region of interest" description="Disordered" evidence="5">
    <location>
        <begin position="19"/>
        <end position="66"/>
    </location>
</feature>
<reference evidence="8 9" key="1">
    <citation type="submission" date="2020-06" db="EMBL/GenBank/DDBJ databases">
        <authorList>
            <consortium name="Wellcome Sanger Institute Data Sharing"/>
        </authorList>
    </citation>
    <scope>NUCLEOTIDE SEQUENCE [LARGE SCALE GENOMIC DNA]</scope>
</reference>
<comment type="subcellular location">
    <subcellularLocation>
        <location evidence="4">Synapse</location>
    </subcellularLocation>
</comment>
<dbReference type="FunFam" id="3.30.1490.20:FF:000008">
    <property type="entry name" value="Synapsin I"/>
    <property type="match status" value="1"/>
</dbReference>
<feature type="domain" description="Synapsin pre-ATP-grasp" evidence="6">
    <location>
        <begin position="65"/>
        <end position="131"/>
    </location>
</feature>
<keyword evidence="9" id="KW-1185">Reference proteome</keyword>
<dbReference type="InterPro" id="IPR019736">
    <property type="entry name" value="Synapsin_P_site"/>
</dbReference>
<dbReference type="InterPro" id="IPR020897">
    <property type="entry name" value="Synapsin_pre-ATP-grasp_dom"/>
</dbReference>
<dbReference type="Pfam" id="PF02078">
    <property type="entry name" value="Synapsin"/>
    <property type="match status" value="1"/>
</dbReference>
<dbReference type="GO" id="GO:0005524">
    <property type="term" value="F:ATP binding"/>
    <property type="evidence" value="ECO:0007669"/>
    <property type="project" value="InterPro"/>
</dbReference>
<evidence type="ECO:0000256" key="3">
    <source>
        <dbReference type="ARBA" id="ARBA00023018"/>
    </source>
</evidence>
<dbReference type="InterPro" id="IPR019735">
    <property type="entry name" value="Synapsin_CS"/>
</dbReference>
<feature type="compositionally biased region" description="Low complexity" evidence="5">
    <location>
        <begin position="391"/>
        <end position="408"/>
    </location>
</feature>
<dbReference type="SUPFAM" id="SSF56059">
    <property type="entry name" value="Glutathione synthetase ATP-binding domain-like"/>
    <property type="match status" value="1"/>
</dbReference>
<accession>A0AAY4EIU3</accession>
<dbReference type="PROSITE" id="PS00415">
    <property type="entry name" value="SYNAPSIN_1"/>
    <property type="match status" value="1"/>
</dbReference>
<dbReference type="PROSITE" id="PS00416">
    <property type="entry name" value="SYNAPSIN_2"/>
    <property type="match status" value="1"/>
</dbReference>
<dbReference type="FunFam" id="3.30.470.20:FF:000042">
    <property type="entry name" value="Synapsin III"/>
    <property type="match status" value="1"/>
</dbReference>
<keyword evidence="2" id="KW-0597">Phosphoprotein</keyword>
<reference evidence="8" key="2">
    <citation type="submission" date="2025-08" db="UniProtKB">
        <authorList>
            <consortium name="Ensembl"/>
        </authorList>
    </citation>
    <scope>IDENTIFICATION</scope>
</reference>
<reference evidence="8" key="3">
    <citation type="submission" date="2025-09" db="UniProtKB">
        <authorList>
            <consortium name="Ensembl"/>
        </authorList>
    </citation>
    <scope>IDENTIFICATION</scope>
</reference>
<dbReference type="AlphaFoldDB" id="A0AAY4EIU3"/>
<dbReference type="GeneTree" id="ENSGT00940000155415"/>
<evidence type="ECO:0000256" key="2">
    <source>
        <dbReference type="ARBA" id="ARBA00022553"/>
    </source>
</evidence>
<feature type="compositionally biased region" description="Polar residues" evidence="5">
    <location>
        <begin position="409"/>
        <end position="421"/>
    </location>
</feature>
<evidence type="ECO:0000259" key="7">
    <source>
        <dbReference type="Pfam" id="PF02750"/>
    </source>
</evidence>
<protein>
    <recommendedName>
        <fullName evidence="10">Synapsin III</fullName>
    </recommendedName>
</protein>
<evidence type="ECO:0000256" key="1">
    <source>
        <dbReference type="ARBA" id="ARBA00008243"/>
    </source>
</evidence>
<dbReference type="Gene3D" id="3.30.470.20">
    <property type="entry name" value="ATP-grasp fold, B domain"/>
    <property type="match status" value="1"/>
</dbReference>
<dbReference type="PANTHER" id="PTHR10841">
    <property type="entry name" value="SYNAPSIN"/>
    <property type="match status" value="1"/>
</dbReference>
<feature type="domain" description="Synapsin ATP-binding" evidence="7">
    <location>
        <begin position="133"/>
        <end position="331"/>
    </location>
</feature>
<dbReference type="Pfam" id="PF02750">
    <property type="entry name" value="Synapsin_C"/>
    <property type="match status" value="1"/>
</dbReference>
<feature type="region of interest" description="Disordered" evidence="5">
    <location>
        <begin position="336"/>
        <end position="357"/>
    </location>
</feature>
<dbReference type="InterPro" id="IPR016185">
    <property type="entry name" value="PreATP-grasp_dom_sf"/>
</dbReference>
<evidence type="ECO:0000259" key="6">
    <source>
        <dbReference type="Pfam" id="PF02078"/>
    </source>
</evidence>
<sequence>MNYLRRRLSDSSFVANLPNGYMMDLQRPSPPSSTSSPASPATERRQQPGAPPPAQASAPGQGQGSEFSEINLASSISNGCTIDMQVTRGGSKVVRSFKPDFVLIRQHAYSMTPGEDFRSLVIGLHYGGVQSINSLFSIYNFCSKPWVFSQMIKLYHSMGPEKFPLNEQTFYPSHSQMVTFPVVVKMGHAHAGMGKIKVENRNDFQDITSVVALAKTYATSEPFVDSKYDIRIQKIGNNYKAYMRTSISGNWKANTGSAMLEQIAMTDRYRLWVDSCAEMFGGLDICAVKAVHGKDGYDYIIEVMDSSMPLIGEHIEEDKQLITDLVVNKMTSALLGVSSPPPASSKPQPGLQTTQPRRTQGGFIITFSYEVQSTKLKTRSLNLFHVHFSGGPRSASGSPSQSAHGSPQRARSATTSPSQAFQPGPIPASGSGGGSQKQPIHLNKSQSLTNTFTETLRGSATDDEAKAETIRSLRQSFASLFSD</sequence>
<evidence type="ECO:0000256" key="5">
    <source>
        <dbReference type="SAM" id="MobiDB-lite"/>
    </source>
</evidence>
<dbReference type="Ensembl" id="ENSDCDT00010068018.1">
    <property type="protein sequence ID" value="ENSDCDP00010057338.1"/>
    <property type="gene ID" value="ENSDCDG00010032461.1"/>
</dbReference>
<comment type="similarity">
    <text evidence="1">Belongs to the synapsin family.</text>
</comment>